<gene>
    <name evidence="2" type="ORF">DEB45_14290</name>
</gene>
<sequence>MGFTPVSHHSGSFHVGLSIFLGLMKGLKIAFIPSLKHRKIKITFAQIKKFYYIHINLDLLGKKSSLLPCKTSVKPLMFQPFENRIKFLNDQLRCETSPSPHSITFQVRAGRSIFPSSGADTKFSALGRKLPGVFHF</sequence>
<protein>
    <submittedName>
        <fullName evidence="2">Uncharacterized protein</fullName>
    </submittedName>
</protein>
<evidence type="ECO:0000313" key="2">
    <source>
        <dbReference type="EMBL" id="HBU52420.1"/>
    </source>
</evidence>
<comment type="caution">
    <text evidence="2">The sequence shown here is derived from an EMBL/GenBank/DDBJ whole genome shotgun (WGS) entry which is preliminary data.</text>
</comment>
<dbReference type="AlphaFoldDB" id="A0A358E1W3"/>
<proteinExistence type="predicted"/>
<keyword evidence="1" id="KW-0472">Membrane</keyword>
<evidence type="ECO:0000256" key="1">
    <source>
        <dbReference type="SAM" id="Phobius"/>
    </source>
</evidence>
<organism evidence="2 3">
    <name type="scientific">Alteromonas australica</name>
    <dbReference type="NCBI Taxonomy" id="589873"/>
    <lineage>
        <taxon>Bacteria</taxon>
        <taxon>Pseudomonadati</taxon>
        <taxon>Pseudomonadota</taxon>
        <taxon>Gammaproteobacteria</taxon>
        <taxon>Alteromonadales</taxon>
        <taxon>Alteromonadaceae</taxon>
        <taxon>Alteromonas/Salinimonas group</taxon>
        <taxon>Alteromonas</taxon>
    </lineage>
</organism>
<keyword evidence="1" id="KW-0812">Transmembrane</keyword>
<dbReference type="EMBL" id="DONK01000220">
    <property type="protein sequence ID" value="HBU52420.1"/>
    <property type="molecule type" value="Genomic_DNA"/>
</dbReference>
<name>A0A358E1W3_9ALTE</name>
<feature type="transmembrane region" description="Helical" evidence="1">
    <location>
        <begin position="12"/>
        <end position="31"/>
    </location>
</feature>
<evidence type="ECO:0000313" key="3">
    <source>
        <dbReference type="Proteomes" id="UP000264779"/>
    </source>
</evidence>
<reference evidence="2 3" key="1">
    <citation type="journal article" date="2018" name="Nat. Biotechnol.">
        <title>A standardized bacterial taxonomy based on genome phylogeny substantially revises the tree of life.</title>
        <authorList>
            <person name="Parks D.H."/>
            <person name="Chuvochina M."/>
            <person name="Waite D.W."/>
            <person name="Rinke C."/>
            <person name="Skarshewski A."/>
            <person name="Chaumeil P.A."/>
            <person name="Hugenholtz P."/>
        </authorList>
    </citation>
    <scope>NUCLEOTIDE SEQUENCE [LARGE SCALE GENOMIC DNA]</scope>
    <source>
        <strain evidence="2">UBA11621</strain>
    </source>
</reference>
<accession>A0A358E1W3</accession>
<dbReference type="Proteomes" id="UP000264779">
    <property type="component" value="Unassembled WGS sequence"/>
</dbReference>
<keyword evidence="1" id="KW-1133">Transmembrane helix</keyword>
<dbReference type="KEGG" id="aaus:EP12_12880"/>